<evidence type="ECO:0000313" key="2">
    <source>
        <dbReference type="EMBL" id="OPZ93875.1"/>
    </source>
</evidence>
<dbReference type="PANTHER" id="PTHR47354:SF5">
    <property type="entry name" value="PROTEIN RFBI"/>
    <property type="match status" value="1"/>
</dbReference>
<dbReference type="Pfam" id="PF00970">
    <property type="entry name" value="FAD_binding_6"/>
    <property type="match status" value="1"/>
</dbReference>
<dbReference type="CDD" id="cd00322">
    <property type="entry name" value="FNR_like"/>
    <property type="match status" value="1"/>
</dbReference>
<dbReference type="EMBL" id="MWAK01000004">
    <property type="protein sequence ID" value="OPZ93875.1"/>
    <property type="molecule type" value="Genomic_DNA"/>
</dbReference>
<dbReference type="InterPro" id="IPR001433">
    <property type="entry name" value="OxRdtase_FAD/NAD-bd"/>
</dbReference>
<dbReference type="PANTHER" id="PTHR47354">
    <property type="entry name" value="NADH OXIDOREDUCTASE HCR"/>
    <property type="match status" value="1"/>
</dbReference>
<dbReference type="SUPFAM" id="SSF63380">
    <property type="entry name" value="Riboflavin synthase domain-like"/>
    <property type="match status" value="1"/>
</dbReference>
<dbReference type="InterPro" id="IPR008333">
    <property type="entry name" value="Cbr1-like_FAD-bd_dom"/>
</dbReference>
<reference evidence="2" key="1">
    <citation type="submission" date="2017-02" db="EMBL/GenBank/DDBJ databases">
        <title>Delving into the versatile metabolic prowess of the omnipresent phylum Bacteroidetes.</title>
        <authorList>
            <person name="Nobu M.K."/>
            <person name="Mei R."/>
            <person name="Narihiro T."/>
            <person name="Kuroda K."/>
            <person name="Liu W.-T."/>
        </authorList>
    </citation>
    <scope>NUCLEOTIDE SEQUENCE</scope>
    <source>
        <strain evidence="2">ADurb.Bin417</strain>
    </source>
</reference>
<dbReference type="GO" id="GO:0051213">
    <property type="term" value="F:dioxygenase activity"/>
    <property type="evidence" value="ECO:0007669"/>
    <property type="project" value="UniProtKB-KW"/>
</dbReference>
<sequence length="235" mass="26639">MNNIEAILTERIRRTGTVESFRFTTGEPFAFLPGQFLKVNFAPDRNDKELNKFLSFSSAPGRSYLEFTKRLSESVFSRRLAALKPGDRVQIQGPLGNCVFQDDYREITFLIGGIGITPVISIIEHVMEKRLDTRINLFYSNRTAEEIAFKAELDAWAAANPNLRIIYTITGEAAHDPRFFSGYINQELVSGNLRAIQDQVFFIYGPPSMTWTMKQLCSEIGCVPGRVKTENFVGY</sequence>
<dbReference type="Pfam" id="PF00175">
    <property type="entry name" value="NAD_binding_1"/>
    <property type="match status" value="1"/>
</dbReference>
<feature type="domain" description="FAD-binding FR-type" evidence="1">
    <location>
        <begin position="1"/>
        <end position="101"/>
    </location>
</feature>
<dbReference type="AlphaFoldDB" id="A0A1V5ML77"/>
<name>A0A1V5ML77_UNCT6</name>
<dbReference type="InterPro" id="IPR017938">
    <property type="entry name" value="Riboflavin_synthase-like_b-brl"/>
</dbReference>
<dbReference type="InterPro" id="IPR039261">
    <property type="entry name" value="FNR_nucleotide-bd"/>
</dbReference>
<dbReference type="SUPFAM" id="SSF52343">
    <property type="entry name" value="Ferredoxin reductase-like, C-terminal NADP-linked domain"/>
    <property type="match status" value="1"/>
</dbReference>
<dbReference type="PROSITE" id="PS51384">
    <property type="entry name" value="FAD_FR"/>
    <property type="match status" value="1"/>
</dbReference>
<dbReference type="Gene3D" id="2.40.30.10">
    <property type="entry name" value="Translation factors"/>
    <property type="match status" value="1"/>
</dbReference>
<organism evidence="2">
    <name type="scientific">candidate division TA06 bacterium ADurb.Bin417</name>
    <dbReference type="NCBI Taxonomy" id="1852828"/>
    <lineage>
        <taxon>Bacteria</taxon>
        <taxon>Bacteria division TA06</taxon>
    </lineage>
</organism>
<dbReference type="Proteomes" id="UP000485484">
    <property type="component" value="Unassembled WGS sequence"/>
</dbReference>
<protein>
    <submittedName>
        <fullName evidence="2">Ferredoxin--NAD(P)(+) reductase (Naphthalene dioxygenase/salicylate 5-hydroxylase ferredoxin-specific)</fullName>
        <ecNumber evidence="2">1.18.1.7</ecNumber>
    </submittedName>
</protein>
<dbReference type="InterPro" id="IPR017927">
    <property type="entry name" value="FAD-bd_FR_type"/>
</dbReference>
<evidence type="ECO:0000259" key="1">
    <source>
        <dbReference type="PROSITE" id="PS51384"/>
    </source>
</evidence>
<gene>
    <name evidence="2" type="primary">nagAa</name>
    <name evidence="2" type="ORF">BWY73_00075</name>
</gene>
<dbReference type="PRINTS" id="PR00406">
    <property type="entry name" value="CYTB5RDTASE"/>
</dbReference>
<keyword evidence="2" id="KW-0560">Oxidoreductase</keyword>
<keyword evidence="2" id="KW-0223">Dioxygenase</keyword>
<proteinExistence type="predicted"/>
<dbReference type="InterPro" id="IPR050415">
    <property type="entry name" value="MRET"/>
</dbReference>
<dbReference type="EC" id="1.18.1.7" evidence="2"/>
<accession>A0A1V5ML77</accession>
<comment type="caution">
    <text evidence="2">The sequence shown here is derived from an EMBL/GenBank/DDBJ whole genome shotgun (WGS) entry which is preliminary data.</text>
</comment>
<dbReference type="Gene3D" id="3.40.50.80">
    <property type="entry name" value="Nucleotide-binding domain of ferredoxin-NADP reductase (FNR) module"/>
    <property type="match status" value="1"/>
</dbReference>